<organism evidence="1 2">
    <name type="scientific">Enterococcus phage iF6</name>
    <dbReference type="NCBI Taxonomy" id="2765371"/>
    <lineage>
        <taxon>Viruses</taxon>
        <taxon>Duplodnaviria</taxon>
        <taxon>Heunggongvirae</taxon>
        <taxon>Uroviricota</taxon>
        <taxon>Caudoviricetes</taxon>
        <taxon>Herelleviridae</taxon>
        <taxon>Brockvirinae</taxon>
        <taxon>Schiekvirus</taxon>
        <taxon>Schiekvirus if6</taxon>
    </lineage>
</organism>
<keyword evidence="2" id="KW-1185">Reference proteome</keyword>
<gene>
    <name evidence="1" type="ORF">iF6_51</name>
</gene>
<reference evidence="1 2" key="1">
    <citation type="submission" date="2020-08" db="EMBL/GenBank/DDBJ databases">
        <authorList>
            <person name="Shadrin A.M."/>
            <person name="Buzikov R.M."/>
            <person name="Piligrimova E.G."/>
            <person name="Kazantseva O.A."/>
        </authorList>
    </citation>
    <scope>NUCLEOTIDE SEQUENCE [LARGE SCALE GENOMIC DNA]</scope>
</reference>
<evidence type="ECO:0000313" key="1">
    <source>
        <dbReference type="EMBL" id="QNL29410.1"/>
    </source>
</evidence>
<sequence length="120" mass="13932">MSEKEEYSWADEFLNGLVEERKLADFNAESARQLYVKENYRKELNHILGLIKEQAPHSRELILASNKNALAWKMFYSQEQVLSEVLTERGFTVNAKTHSYINGEPVRVVIISWAKTKEGK</sequence>
<proteinExistence type="predicted"/>
<protein>
    <submittedName>
        <fullName evidence="1">Uncharacterized protein</fullName>
    </submittedName>
</protein>
<dbReference type="EMBL" id="MT909815">
    <property type="protein sequence ID" value="QNL29410.1"/>
    <property type="molecule type" value="Genomic_DNA"/>
</dbReference>
<accession>A0A7G8ZYX9</accession>
<evidence type="ECO:0000313" key="2">
    <source>
        <dbReference type="Proteomes" id="UP000516045"/>
    </source>
</evidence>
<name>A0A7G8ZYX9_9CAUD</name>
<dbReference type="Proteomes" id="UP000516045">
    <property type="component" value="Segment"/>
</dbReference>